<dbReference type="InterPro" id="IPR002156">
    <property type="entry name" value="RNaseH_domain"/>
</dbReference>
<dbReference type="InterPro" id="IPR052929">
    <property type="entry name" value="RNase_H-like_EbsB-rel"/>
</dbReference>
<name>A0A7J6ESE9_CANSA</name>
<proteinExistence type="predicted"/>
<evidence type="ECO:0000313" key="2">
    <source>
        <dbReference type="EMBL" id="KAF4360600.1"/>
    </source>
</evidence>
<dbReference type="InterPro" id="IPR036397">
    <property type="entry name" value="RNaseH_sf"/>
</dbReference>
<dbReference type="Pfam" id="PF13456">
    <property type="entry name" value="RVT_3"/>
    <property type="match status" value="1"/>
</dbReference>
<organism evidence="2 3">
    <name type="scientific">Cannabis sativa</name>
    <name type="common">Hemp</name>
    <name type="synonym">Marijuana</name>
    <dbReference type="NCBI Taxonomy" id="3483"/>
    <lineage>
        <taxon>Eukaryota</taxon>
        <taxon>Viridiplantae</taxon>
        <taxon>Streptophyta</taxon>
        <taxon>Embryophyta</taxon>
        <taxon>Tracheophyta</taxon>
        <taxon>Spermatophyta</taxon>
        <taxon>Magnoliopsida</taxon>
        <taxon>eudicotyledons</taxon>
        <taxon>Gunneridae</taxon>
        <taxon>Pentapetalae</taxon>
        <taxon>rosids</taxon>
        <taxon>fabids</taxon>
        <taxon>Rosales</taxon>
        <taxon>Cannabaceae</taxon>
        <taxon>Cannabis</taxon>
    </lineage>
</organism>
<dbReference type="Gene3D" id="3.30.420.10">
    <property type="entry name" value="Ribonuclease H-like superfamily/Ribonuclease H"/>
    <property type="match status" value="1"/>
</dbReference>
<evidence type="ECO:0000259" key="1">
    <source>
        <dbReference type="Pfam" id="PF13456"/>
    </source>
</evidence>
<protein>
    <recommendedName>
        <fullName evidence="1">RNase H type-1 domain-containing protein</fullName>
    </recommendedName>
</protein>
<accession>A0A7J6ESE9</accession>
<gene>
    <name evidence="2" type="ORF">F8388_017626</name>
</gene>
<feature type="domain" description="RNase H type-1" evidence="1">
    <location>
        <begin position="102"/>
        <end position="203"/>
    </location>
</feature>
<reference evidence="2 3" key="1">
    <citation type="journal article" date="2020" name="bioRxiv">
        <title>Sequence and annotation of 42 cannabis genomes reveals extensive copy number variation in cannabinoid synthesis and pathogen resistance genes.</title>
        <authorList>
            <person name="Mckernan K.J."/>
            <person name="Helbert Y."/>
            <person name="Kane L.T."/>
            <person name="Ebling H."/>
            <person name="Zhang L."/>
            <person name="Liu B."/>
            <person name="Eaton Z."/>
            <person name="Mclaughlin S."/>
            <person name="Kingan S."/>
            <person name="Baybayan P."/>
            <person name="Concepcion G."/>
            <person name="Jordan M."/>
            <person name="Riva A."/>
            <person name="Barbazuk W."/>
            <person name="Harkins T."/>
        </authorList>
    </citation>
    <scope>NUCLEOTIDE SEQUENCE [LARGE SCALE GENOMIC DNA]</scope>
    <source>
        <strain evidence="3">cv. Jamaican Lion 4</strain>
        <tissue evidence="2">Leaf</tissue>
    </source>
</reference>
<dbReference type="GO" id="GO:0004523">
    <property type="term" value="F:RNA-DNA hybrid ribonuclease activity"/>
    <property type="evidence" value="ECO:0007669"/>
    <property type="project" value="InterPro"/>
</dbReference>
<dbReference type="EMBL" id="JAATIP010000201">
    <property type="protein sequence ID" value="KAF4360600.1"/>
    <property type="molecule type" value="Genomic_DNA"/>
</dbReference>
<dbReference type="Proteomes" id="UP000525078">
    <property type="component" value="Unassembled WGS sequence"/>
</dbReference>
<dbReference type="SUPFAM" id="SSF53098">
    <property type="entry name" value="Ribonuclease H-like"/>
    <property type="match status" value="1"/>
</dbReference>
<dbReference type="PANTHER" id="PTHR47074">
    <property type="entry name" value="BNAC02G40300D PROTEIN"/>
    <property type="match status" value="1"/>
</dbReference>
<dbReference type="AlphaFoldDB" id="A0A7J6ESE9"/>
<dbReference type="PANTHER" id="PTHR47074:SF11">
    <property type="entry name" value="REVERSE TRANSCRIPTASE-LIKE PROTEIN"/>
    <property type="match status" value="1"/>
</dbReference>
<dbReference type="InterPro" id="IPR012337">
    <property type="entry name" value="RNaseH-like_sf"/>
</dbReference>
<comment type="caution">
    <text evidence="2">The sequence shown here is derived from an EMBL/GenBank/DDBJ whole genome shotgun (WGS) entry which is preliminary data.</text>
</comment>
<sequence length="233" mass="26358">MEDWDGTGVGKLQKIANPPKDISGTLNLFEVPIIYSKEAKEWKEGHLLSLVLARRQFQRSKGDWDKEAIHTYFKQEDIPWILGTPVDTHMEDTLIWPFTTNDWTGTTLSAGRLFLPSICPAVIAEAEAVIAAMKASPIGAHQRFEIRSDYKVLVESFKDTGSPLSDVSLVINKIKRYQFFPHCTKLTFVKRKNNEIAHSLAKKSLESKITEVFSHSLPKWLANICKTDLSNSL</sequence>
<dbReference type="GO" id="GO:0003676">
    <property type="term" value="F:nucleic acid binding"/>
    <property type="evidence" value="ECO:0007669"/>
    <property type="project" value="InterPro"/>
</dbReference>
<evidence type="ECO:0000313" key="3">
    <source>
        <dbReference type="Proteomes" id="UP000525078"/>
    </source>
</evidence>